<proteinExistence type="predicted"/>
<reference evidence="1" key="1">
    <citation type="submission" date="2014-09" db="EMBL/GenBank/DDBJ databases">
        <authorList>
            <person name="Magalhaes I.L.F."/>
            <person name="Oliveira U."/>
            <person name="Santos F.R."/>
            <person name="Vidigal T.H.D.A."/>
            <person name="Brescovit A.D."/>
            <person name="Santos A.J."/>
        </authorList>
    </citation>
    <scope>NUCLEOTIDE SEQUENCE</scope>
    <source>
        <tissue evidence="1">Shoot tissue taken approximately 20 cm above the soil surface</tissue>
    </source>
</reference>
<dbReference type="EMBL" id="GBRH01265539">
    <property type="protein sequence ID" value="JAD32356.1"/>
    <property type="molecule type" value="Transcribed_RNA"/>
</dbReference>
<evidence type="ECO:0000313" key="1">
    <source>
        <dbReference type="EMBL" id="JAD32356.1"/>
    </source>
</evidence>
<name>A0A0A8Z0M1_ARUDO</name>
<sequence length="15" mass="1629">MSMAPTGISRKSESF</sequence>
<protein>
    <submittedName>
        <fullName evidence="1">Uncharacterized protein</fullName>
    </submittedName>
</protein>
<accession>A0A0A8Z0M1</accession>
<reference evidence="1" key="2">
    <citation type="journal article" date="2015" name="Data Brief">
        <title>Shoot transcriptome of the giant reed, Arundo donax.</title>
        <authorList>
            <person name="Barrero R.A."/>
            <person name="Guerrero F.D."/>
            <person name="Moolhuijzen P."/>
            <person name="Goolsby J.A."/>
            <person name="Tidwell J."/>
            <person name="Bellgard S.E."/>
            <person name="Bellgard M.I."/>
        </authorList>
    </citation>
    <scope>NUCLEOTIDE SEQUENCE</scope>
    <source>
        <tissue evidence="1">Shoot tissue taken approximately 20 cm above the soil surface</tissue>
    </source>
</reference>
<organism evidence="1">
    <name type="scientific">Arundo donax</name>
    <name type="common">Giant reed</name>
    <name type="synonym">Donax arundinaceus</name>
    <dbReference type="NCBI Taxonomy" id="35708"/>
    <lineage>
        <taxon>Eukaryota</taxon>
        <taxon>Viridiplantae</taxon>
        <taxon>Streptophyta</taxon>
        <taxon>Embryophyta</taxon>
        <taxon>Tracheophyta</taxon>
        <taxon>Spermatophyta</taxon>
        <taxon>Magnoliopsida</taxon>
        <taxon>Liliopsida</taxon>
        <taxon>Poales</taxon>
        <taxon>Poaceae</taxon>
        <taxon>PACMAD clade</taxon>
        <taxon>Arundinoideae</taxon>
        <taxon>Arundineae</taxon>
        <taxon>Arundo</taxon>
    </lineage>
</organism>